<evidence type="ECO:0000259" key="1">
    <source>
        <dbReference type="Pfam" id="PF07929"/>
    </source>
</evidence>
<accession>M5FBY2</accession>
<organism evidence="2 3">
    <name type="scientific">Mesorhizobium metallidurans STM 2683</name>
    <dbReference type="NCBI Taxonomy" id="1297569"/>
    <lineage>
        <taxon>Bacteria</taxon>
        <taxon>Pseudomonadati</taxon>
        <taxon>Pseudomonadota</taxon>
        <taxon>Alphaproteobacteria</taxon>
        <taxon>Hyphomicrobiales</taxon>
        <taxon>Phyllobacteriaceae</taxon>
        <taxon>Mesorhizobium</taxon>
    </lineage>
</organism>
<keyword evidence="3" id="KW-1185">Reference proteome</keyword>
<protein>
    <submittedName>
        <fullName evidence="2">Transposase</fullName>
    </submittedName>
</protein>
<dbReference type="EMBL" id="CAUM01000174">
    <property type="protein sequence ID" value="CCV09406.1"/>
    <property type="molecule type" value="Genomic_DNA"/>
</dbReference>
<comment type="caution">
    <text evidence="2">The sequence shown here is derived from an EMBL/GenBank/DDBJ whole genome shotgun (WGS) entry which is preliminary data.</text>
</comment>
<dbReference type="Gene3D" id="3.10.290.30">
    <property type="entry name" value="MM3350-like"/>
    <property type="match status" value="1"/>
</dbReference>
<feature type="domain" description="Plasmid pRiA4b Orf3-like" evidence="1">
    <location>
        <begin position="2"/>
        <end position="160"/>
    </location>
</feature>
<dbReference type="STRING" id="1297569.MESS2_p110005"/>
<name>M5FBY2_9HYPH</name>
<evidence type="ECO:0000313" key="2">
    <source>
        <dbReference type="EMBL" id="CCV09406.1"/>
    </source>
</evidence>
<dbReference type="InterPro" id="IPR024047">
    <property type="entry name" value="MM3350-like_sf"/>
</dbReference>
<sequence>MIWRRLLVPEEMTLYALHRTIQIAFGWEDYHLHAFNLHGRHYGTTWTGERHRDAAGREVTLADLQLRVHQRIRYEYDFGDLWEHEIRVEAKHEREGGKVYPVCIAGARAGPPEDIGGPLGYMALVDRIRFGDIDRLLHGYEEETDDDDPLRTFKPERFSRREVNAALKLEFSELTKG</sequence>
<dbReference type="SUPFAM" id="SSF159941">
    <property type="entry name" value="MM3350-like"/>
    <property type="match status" value="1"/>
</dbReference>
<dbReference type="AlphaFoldDB" id="M5FBY2"/>
<dbReference type="PANTHER" id="PTHR41878">
    <property type="entry name" value="LEXA REPRESSOR-RELATED"/>
    <property type="match status" value="1"/>
</dbReference>
<dbReference type="Proteomes" id="UP000012062">
    <property type="component" value="Unassembled WGS sequence"/>
</dbReference>
<proteinExistence type="predicted"/>
<reference evidence="2 3" key="1">
    <citation type="submission" date="2013-02" db="EMBL/GenBank/DDBJ databases">
        <authorList>
            <person name="Genoscope - CEA"/>
        </authorList>
    </citation>
    <scope>NUCLEOTIDE SEQUENCE [LARGE SCALE GENOMIC DNA]</scope>
    <source>
        <strain evidence="2 3">STM 2683</strain>
    </source>
</reference>
<dbReference type="eggNOG" id="COG4974">
    <property type="taxonomic scope" value="Bacteria"/>
</dbReference>
<dbReference type="InterPro" id="IPR012912">
    <property type="entry name" value="Plasmid_pRiA4b_Orf3-like"/>
</dbReference>
<dbReference type="Pfam" id="PF07929">
    <property type="entry name" value="PRiA4_ORF3"/>
    <property type="match status" value="1"/>
</dbReference>
<gene>
    <name evidence="2" type="ORF">MESS2_p110005</name>
</gene>
<evidence type="ECO:0000313" key="3">
    <source>
        <dbReference type="Proteomes" id="UP000012062"/>
    </source>
</evidence>
<dbReference type="PANTHER" id="PTHR41878:SF1">
    <property type="entry name" value="TNPR PROTEIN"/>
    <property type="match status" value="1"/>
</dbReference>